<dbReference type="Pfam" id="PF00441">
    <property type="entry name" value="Acyl-CoA_dh_1"/>
    <property type="match status" value="1"/>
</dbReference>
<dbReference type="InterPro" id="IPR013786">
    <property type="entry name" value="AcylCoA_DH/ox_N"/>
</dbReference>
<dbReference type="PANTHER" id="PTHR43884">
    <property type="entry name" value="ACYL-COA DEHYDROGENASE"/>
    <property type="match status" value="1"/>
</dbReference>
<dbReference type="EMBL" id="JAFCNB010000001">
    <property type="protein sequence ID" value="MBP2702776.1"/>
    <property type="molecule type" value="Genomic_DNA"/>
</dbReference>
<organism evidence="9 10">
    <name type="scientific">Microbispora oryzae</name>
    <dbReference type="NCBI Taxonomy" id="2806554"/>
    <lineage>
        <taxon>Bacteria</taxon>
        <taxon>Bacillati</taxon>
        <taxon>Actinomycetota</taxon>
        <taxon>Actinomycetes</taxon>
        <taxon>Streptosporangiales</taxon>
        <taxon>Streptosporangiaceae</taxon>
        <taxon>Microbispora</taxon>
    </lineage>
</organism>
<dbReference type="Gene3D" id="1.10.540.10">
    <property type="entry name" value="Acyl-CoA dehydrogenase/oxidase, N-terminal domain"/>
    <property type="match status" value="1"/>
</dbReference>
<evidence type="ECO:0000259" key="7">
    <source>
        <dbReference type="Pfam" id="PF02770"/>
    </source>
</evidence>
<evidence type="ECO:0000256" key="1">
    <source>
        <dbReference type="ARBA" id="ARBA00001974"/>
    </source>
</evidence>
<dbReference type="InterPro" id="IPR006091">
    <property type="entry name" value="Acyl-CoA_Oxase/DH_mid-dom"/>
</dbReference>
<feature type="domain" description="Acyl-CoA dehydrogenase/oxidase C-terminal" evidence="6">
    <location>
        <begin position="230"/>
        <end position="381"/>
    </location>
</feature>
<dbReference type="InterPro" id="IPR036250">
    <property type="entry name" value="AcylCo_DH-like_C"/>
</dbReference>
<name>A0A941AG98_9ACTN</name>
<sequence length="545" mass="57993">MDALDLDRELGDPADPAAVFSYARCAELDRAEEFPADICRELDRLGLPAHYVPAEAGGALRSYPELIELIRTVSRRDLTVAVAHAKTFLGSVCVWVGGDRAQAERLAAKVVSGVPASWGLTERGHGSDLLAGEVGATPAAGPRGGYVLTGEKWLINNATRGGLLSVLARTDPQGGPRGFSVLLVDKGELPEGSYRLLPKVPTHGIRGADISGIAFLGAPLPAGALVGRPGGGLELVLKSLQLTRTVCAGLSLGAADQALRQAEEFTARRVLYGGPLVRMPHVRRTLGESYAARFVAEAVTLAAARAVHALPEEMSVVSAVTKAFVPARIDELIFACGELLGTRAFLTEVHDHGIFQKLSRDHRVVSIFDGNAAVNENVIVDHFPALVRGYREGAADRDGLGRALDLSRPLDAPDPARLTLRSRLGCGLVQDLRAAVARLPAGPAVTALAAELLEACDEVHDEMSRLAPSVRDVPARAFALAQRYELCFAGAAAVGLWAANPGWRDEIWLESGLSYVLARLRPGTRRRGEVFDRLYEAAGRDGGHE</sequence>
<dbReference type="Pfam" id="PF02770">
    <property type="entry name" value="Acyl-CoA_dh_M"/>
    <property type="match status" value="1"/>
</dbReference>
<evidence type="ECO:0000256" key="5">
    <source>
        <dbReference type="RuleBase" id="RU362125"/>
    </source>
</evidence>
<protein>
    <submittedName>
        <fullName evidence="9">Acyl-CoA dehydrogenase family protein</fullName>
    </submittedName>
</protein>
<keyword evidence="10" id="KW-1185">Reference proteome</keyword>
<evidence type="ECO:0000313" key="9">
    <source>
        <dbReference type="EMBL" id="MBP2702776.1"/>
    </source>
</evidence>
<feature type="domain" description="Acyl-CoA oxidase/dehydrogenase middle" evidence="7">
    <location>
        <begin position="119"/>
        <end position="215"/>
    </location>
</feature>
<dbReference type="Gene3D" id="1.20.140.10">
    <property type="entry name" value="Butyryl-CoA Dehydrogenase, subunit A, domain 3"/>
    <property type="match status" value="1"/>
</dbReference>
<dbReference type="Pfam" id="PF02771">
    <property type="entry name" value="Acyl-CoA_dh_N"/>
    <property type="match status" value="1"/>
</dbReference>
<dbReference type="SUPFAM" id="SSF47203">
    <property type="entry name" value="Acyl-CoA dehydrogenase C-terminal domain-like"/>
    <property type="match status" value="1"/>
</dbReference>
<keyword evidence="5" id="KW-0560">Oxidoreductase</keyword>
<dbReference type="InterPro" id="IPR009100">
    <property type="entry name" value="AcylCoA_DH/oxidase_NM_dom_sf"/>
</dbReference>
<evidence type="ECO:0000256" key="3">
    <source>
        <dbReference type="ARBA" id="ARBA00022630"/>
    </source>
</evidence>
<dbReference type="InterPro" id="IPR046373">
    <property type="entry name" value="Acyl-CoA_Oxase/DH_mid-dom_sf"/>
</dbReference>
<evidence type="ECO:0000313" key="10">
    <source>
        <dbReference type="Proteomes" id="UP000674234"/>
    </source>
</evidence>
<dbReference type="CDD" id="cd00567">
    <property type="entry name" value="ACAD"/>
    <property type="match status" value="1"/>
</dbReference>
<comment type="cofactor">
    <cofactor evidence="1 5">
        <name>FAD</name>
        <dbReference type="ChEBI" id="CHEBI:57692"/>
    </cofactor>
</comment>
<gene>
    <name evidence="9" type="ORF">JOL79_03035</name>
</gene>
<keyword evidence="3 5" id="KW-0285">Flavoprotein</keyword>
<evidence type="ECO:0000256" key="4">
    <source>
        <dbReference type="ARBA" id="ARBA00022827"/>
    </source>
</evidence>
<dbReference type="InterPro" id="IPR037069">
    <property type="entry name" value="AcylCoA_DH/ox_N_sf"/>
</dbReference>
<dbReference type="GO" id="GO:0050660">
    <property type="term" value="F:flavin adenine dinucleotide binding"/>
    <property type="evidence" value="ECO:0007669"/>
    <property type="project" value="InterPro"/>
</dbReference>
<evidence type="ECO:0000259" key="6">
    <source>
        <dbReference type="Pfam" id="PF00441"/>
    </source>
</evidence>
<accession>A0A941AG98</accession>
<dbReference type="SUPFAM" id="SSF56645">
    <property type="entry name" value="Acyl-CoA dehydrogenase NM domain-like"/>
    <property type="match status" value="1"/>
</dbReference>
<proteinExistence type="inferred from homology"/>
<reference evidence="9" key="1">
    <citation type="submission" date="2021-02" db="EMBL/GenBank/DDBJ databases">
        <title>Draft genome sequence of Microbispora sp. RL4-1S isolated from rice leaves in Thailand.</title>
        <authorList>
            <person name="Muangham S."/>
            <person name="Duangmal K."/>
        </authorList>
    </citation>
    <scope>NUCLEOTIDE SEQUENCE</scope>
    <source>
        <strain evidence="9">RL4-1S</strain>
    </source>
</reference>
<dbReference type="Gene3D" id="2.40.110.10">
    <property type="entry name" value="Butyryl-CoA Dehydrogenase, subunit A, domain 2"/>
    <property type="match status" value="1"/>
</dbReference>
<feature type="domain" description="Acyl-CoA dehydrogenase/oxidase N-terminal" evidence="8">
    <location>
        <begin position="25"/>
        <end position="113"/>
    </location>
</feature>
<dbReference type="Proteomes" id="UP000674234">
    <property type="component" value="Unassembled WGS sequence"/>
</dbReference>
<dbReference type="GO" id="GO:0003995">
    <property type="term" value="F:acyl-CoA dehydrogenase activity"/>
    <property type="evidence" value="ECO:0007669"/>
    <property type="project" value="TreeGrafter"/>
</dbReference>
<comment type="caution">
    <text evidence="9">The sequence shown here is derived from an EMBL/GenBank/DDBJ whole genome shotgun (WGS) entry which is preliminary data.</text>
</comment>
<dbReference type="RefSeq" id="WP_210154029.1">
    <property type="nucleotide sequence ID" value="NZ_JAFCNB010000001.1"/>
</dbReference>
<dbReference type="InterPro" id="IPR009075">
    <property type="entry name" value="AcylCo_DH/oxidase_C"/>
</dbReference>
<comment type="similarity">
    <text evidence="2 5">Belongs to the acyl-CoA dehydrogenase family.</text>
</comment>
<keyword evidence="4 5" id="KW-0274">FAD</keyword>
<dbReference type="AlphaFoldDB" id="A0A941AG98"/>
<dbReference type="PANTHER" id="PTHR43884:SF19">
    <property type="entry name" value="ACYL-COA DEHYDROGENASE FADE4-RELATED"/>
    <property type="match status" value="1"/>
</dbReference>
<evidence type="ECO:0000256" key="2">
    <source>
        <dbReference type="ARBA" id="ARBA00009347"/>
    </source>
</evidence>
<evidence type="ECO:0000259" key="8">
    <source>
        <dbReference type="Pfam" id="PF02771"/>
    </source>
</evidence>
<dbReference type="GO" id="GO:0005886">
    <property type="term" value="C:plasma membrane"/>
    <property type="evidence" value="ECO:0007669"/>
    <property type="project" value="TreeGrafter"/>
</dbReference>